<keyword evidence="3" id="KW-1185">Reference proteome</keyword>
<reference evidence="2 3" key="1">
    <citation type="submission" date="2023-10" db="EMBL/GenBank/DDBJ databases">
        <title>Glaciecola aquimarina strain GGW-M5 nov., isolated from a coastal seawater.</title>
        <authorList>
            <person name="Bayburt H."/>
            <person name="Kim J.M."/>
            <person name="Choi B.J."/>
            <person name="Jeon C.O."/>
        </authorList>
    </citation>
    <scope>NUCLEOTIDE SEQUENCE [LARGE SCALE GENOMIC DNA]</scope>
    <source>
        <strain evidence="2 3">KCTC 32108</strain>
    </source>
</reference>
<evidence type="ECO:0000256" key="1">
    <source>
        <dbReference type="SAM" id="Phobius"/>
    </source>
</evidence>
<comment type="caution">
    <text evidence="2">The sequence shown here is derived from an EMBL/GenBank/DDBJ whole genome shotgun (WGS) entry which is preliminary data.</text>
</comment>
<evidence type="ECO:0000313" key="3">
    <source>
        <dbReference type="Proteomes" id="UP001247805"/>
    </source>
</evidence>
<evidence type="ECO:0000313" key="2">
    <source>
        <dbReference type="EMBL" id="MDU0352852.1"/>
    </source>
</evidence>
<gene>
    <name evidence="2" type="ORF">RS130_01970</name>
</gene>
<dbReference type="Proteomes" id="UP001247805">
    <property type="component" value="Unassembled WGS sequence"/>
</dbReference>
<name>A0ABU3SSA1_9ALTE</name>
<keyword evidence="1" id="KW-0472">Membrane</keyword>
<keyword evidence="1" id="KW-1133">Transmembrane helix</keyword>
<proteinExistence type="predicted"/>
<feature type="transmembrane region" description="Helical" evidence="1">
    <location>
        <begin position="27"/>
        <end position="45"/>
    </location>
</feature>
<dbReference type="EMBL" id="JAWDIO010000002">
    <property type="protein sequence ID" value="MDU0352852.1"/>
    <property type="molecule type" value="Genomic_DNA"/>
</dbReference>
<sequence length="314" mass="35329">MSKPEHNVVPDGKSEAESNSFPAKTSLIWILSALLALSVIVNIWGQLTSDKVGPSQYNVLRQHSLWQPLFTNHKPTLIVIGDLYFLSELDSDTKLVRAIREYSVNNDNDLQNYLTKYPQKQDVINKAGSAFILKNSVFALQHILPLFEQDKPATIKLASELSPADLRDFNLIYIGLYKSLGLLDAYFQGSNFRLKKNTPALFHKTTDKVYRITGQLHQEYTDYGSFAKFKGPSGNQVYLFAGFSDASIIQMAKYLTNVDKLNSAEFVTYYPQGESLKTGFELIFSASSFDRTDLDSNIVDSGTLDHKAIWSMPL</sequence>
<dbReference type="RefSeq" id="WP_316024559.1">
    <property type="nucleotide sequence ID" value="NZ_JAWDIO010000002.1"/>
</dbReference>
<organism evidence="2 3">
    <name type="scientific">Paraglaciecola aquimarina</name>
    <dbReference type="NCBI Taxonomy" id="1235557"/>
    <lineage>
        <taxon>Bacteria</taxon>
        <taxon>Pseudomonadati</taxon>
        <taxon>Pseudomonadota</taxon>
        <taxon>Gammaproteobacteria</taxon>
        <taxon>Alteromonadales</taxon>
        <taxon>Alteromonadaceae</taxon>
        <taxon>Paraglaciecola</taxon>
    </lineage>
</organism>
<keyword evidence="1" id="KW-0812">Transmembrane</keyword>
<protein>
    <submittedName>
        <fullName evidence="2">Uncharacterized protein</fullName>
    </submittedName>
</protein>
<accession>A0ABU3SSA1</accession>